<feature type="transmembrane region" description="Helical" evidence="6">
    <location>
        <begin position="206"/>
        <end position="235"/>
    </location>
</feature>
<dbReference type="AlphaFoldDB" id="A0A2S6H2B3"/>
<keyword evidence="8" id="KW-1185">Reference proteome</keyword>
<proteinExistence type="predicted"/>
<feature type="transmembrane region" description="Helical" evidence="6">
    <location>
        <begin position="139"/>
        <end position="158"/>
    </location>
</feature>
<feature type="transmembrane region" description="Helical" evidence="6">
    <location>
        <begin position="322"/>
        <end position="341"/>
    </location>
</feature>
<dbReference type="InterPro" id="IPR002797">
    <property type="entry name" value="Polysacc_synth"/>
</dbReference>
<dbReference type="PANTHER" id="PTHR30250">
    <property type="entry name" value="PST FAMILY PREDICTED COLANIC ACID TRANSPORTER"/>
    <property type="match status" value="1"/>
</dbReference>
<feature type="transmembrane region" description="Helical" evidence="6">
    <location>
        <begin position="164"/>
        <end position="185"/>
    </location>
</feature>
<feature type="transmembrane region" description="Helical" evidence="6">
    <location>
        <begin position="353"/>
        <end position="376"/>
    </location>
</feature>
<organism evidence="7 8">
    <name type="scientific">Methylobacter tundripaludum</name>
    <dbReference type="NCBI Taxonomy" id="173365"/>
    <lineage>
        <taxon>Bacteria</taxon>
        <taxon>Pseudomonadati</taxon>
        <taxon>Pseudomonadota</taxon>
        <taxon>Gammaproteobacteria</taxon>
        <taxon>Methylococcales</taxon>
        <taxon>Methylococcaceae</taxon>
        <taxon>Methylobacter</taxon>
    </lineage>
</organism>
<dbReference type="GO" id="GO:0005886">
    <property type="term" value="C:plasma membrane"/>
    <property type="evidence" value="ECO:0007669"/>
    <property type="project" value="UniProtKB-SubCell"/>
</dbReference>
<feature type="transmembrane region" description="Helical" evidence="6">
    <location>
        <begin position="68"/>
        <end position="91"/>
    </location>
</feature>
<protein>
    <submittedName>
        <fullName evidence="7">O-antigen/teichoic acid export membrane protein</fullName>
    </submittedName>
</protein>
<evidence type="ECO:0000256" key="2">
    <source>
        <dbReference type="ARBA" id="ARBA00022475"/>
    </source>
</evidence>
<evidence type="ECO:0000256" key="4">
    <source>
        <dbReference type="ARBA" id="ARBA00022989"/>
    </source>
</evidence>
<feature type="transmembrane region" description="Helical" evidence="6">
    <location>
        <begin position="103"/>
        <end position="127"/>
    </location>
</feature>
<keyword evidence="5 6" id="KW-0472">Membrane</keyword>
<feature type="transmembrane region" description="Helical" evidence="6">
    <location>
        <begin position="241"/>
        <end position="259"/>
    </location>
</feature>
<comment type="subcellular location">
    <subcellularLocation>
        <location evidence="1">Cell membrane</location>
        <topology evidence="1">Multi-pass membrane protein</topology>
    </subcellularLocation>
</comment>
<keyword evidence="2" id="KW-1003">Cell membrane</keyword>
<keyword evidence="3 6" id="KW-0812">Transmembrane</keyword>
<sequence length="409" mass="44149">MALANYGLIYIANIFLARWLSVGDFDDYSVAVSIVTMLSTLATLGLEKYALRAIALLRDREDWQRFRGFWLFALRSISAFSLLLMAILSISLEAFLALRQADVHIAIVVFAGFLPVIAVTLFLVDVIAAHGAQLLSVTIYRLFLPAVYLVLLAGLSLSPVKVSALSAVLCFGGAWTIALVIMWCMAKRLMPAGIKNTMPVMQGKKWLRGSLPLVLNSLLLTVMTSGGVIILEILFPSGIEVGVYAVAAQTGGIISLIGTSTNRYYLPMMAVMIGRGDKQAIRKIMEQRGLAVGGMVLALLVTLIFAGRPILGLFGEHFSGSYHTMLIIASGACFSALFADVPYYLQFMGSHRIVLSLTMVSTVMMVSLSFVLGASVGSVGVATAYMASVMLLFISLRIVVGLHFRRLGG</sequence>
<dbReference type="InterPro" id="IPR050833">
    <property type="entry name" value="Poly_Biosynth_Transport"/>
</dbReference>
<reference evidence="7 8" key="1">
    <citation type="submission" date="2018-02" db="EMBL/GenBank/DDBJ databases">
        <title>Subsurface microbial communities from deep shales in Ohio and West Virginia, USA.</title>
        <authorList>
            <person name="Wrighton K."/>
        </authorList>
    </citation>
    <scope>NUCLEOTIDE SEQUENCE [LARGE SCALE GENOMIC DNA]</scope>
    <source>
        <strain evidence="7 8">OWC-G53F</strain>
    </source>
</reference>
<evidence type="ECO:0000313" key="8">
    <source>
        <dbReference type="Proteomes" id="UP000238071"/>
    </source>
</evidence>
<dbReference type="EMBL" id="PTIY01000007">
    <property type="protein sequence ID" value="PPK71622.1"/>
    <property type="molecule type" value="Genomic_DNA"/>
</dbReference>
<evidence type="ECO:0000256" key="3">
    <source>
        <dbReference type="ARBA" id="ARBA00022692"/>
    </source>
</evidence>
<evidence type="ECO:0000313" key="7">
    <source>
        <dbReference type="EMBL" id="PPK71622.1"/>
    </source>
</evidence>
<feature type="transmembrane region" description="Helical" evidence="6">
    <location>
        <begin position="28"/>
        <end position="47"/>
    </location>
</feature>
<comment type="caution">
    <text evidence="7">The sequence shown here is derived from an EMBL/GenBank/DDBJ whole genome shotgun (WGS) entry which is preliminary data.</text>
</comment>
<dbReference type="Pfam" id="PF01943">
    <property type="entry name" value="Polysacc_synt"/>
    <property type="match status" value="1"/>
</dbReference>
<keyword evidence="4 6" id="KW-1133">Transmembrane helix</keyword>
<feature type="transmembrane region" description="Helical" evidence="6">
    <location>
        <begin position="289"/>
        <end position="310"/>
    </location>
</feature>
<evidence type="ECO:0000256" key="1">
    <source>
        <dbReference type="ARBA" id="ARBA00004651"/>
    </source>
</evidence>
<feature type="transmembrane region" description="Helical" evidence="6">
    <location>
        <begin position="382"/>
        <end position="404"/>
    </location>
</feature>
<dbReference type="Proteomes" id="UP000238071">
    <property type="component" value="Unassembled WGS sequence"/>
</dbReference>
<gene>
    <name evidence="7" type="ORF">B0F88_107146</name>
</gene>
<evidence type="ECO:0000256" key="5">
    <source>
        <dbReference type="ARBA" id="ARBA00023136"/>
    </source>
</evidence>
<name>A0A2S6H2B3_9GAMM</name>
<dbReference type="PANTHER" id="PTHR30250:SF11">
    <property type="entry name" value="O-ANTIGEN TRANSPORTER-RELATED"/>
    <property type="match status" value="1"/>
</dbReference>
<accession>A0A2S6H2B3</accession>
<evidence type="ECO:0000256" key="6">
    <source>
        <dbReference type="SAM" id="Phobius"/>
    </source>
</evidence>